<dbReference type="Proteomes" id="UP001221142">
    <property type="component" value="Unassembled WGS sequence"/>
</dbReference>
<gene>
    <name evidence="4" type="ORF">FB45DRAFT_927919</name>
</gene>
<dbReference type="InterPro" id="IPR021765">
    <property type="entry name" value="UstYa-like"/>
</dbReference>
<proteinExistence type="inferred from homology"/>
<dbReference type="Pfam" id="PF11807">
    <property type="entry name" value="UstYa"/>
    <property type="match status" value="1"/>
</dbReference>
<name>A0AAD7BJ37_9AGAR</name>
<comment type="similarity">
    <text evidence="3">Belongs to the ustYa family.</text>
</comment>
<protein>
    <submittedName>
        <fullName evidence="4">Uncharacterized protein</fullName>
    </submittedName>
</protein>
<comment type="caution">
    <text evidence="4">The sequence shown here is derived from an EMBL/GenBank/DDBJ whole genome shotgun (WGS) entry which is preliminary data.</text>
</comment>
<dbReference type="PANTHER" id="PTHR33365:SF11">
    <property type="entry name" value="TAT PATHWAY SIGNAL SEQUENCE"/>
    <property type="match status" value="1"/>
</dbReference>
<keyword evidence="2" id="KW-0560">Oxidoreductase</keyword>
<reference evidence="4" key="1">
    <citation type="submission" date="2023-03" db="EMBL/GenBank/DDBJ databases">
        <title>Massive genome expansion in bonnet fungi (Mycena s.s.) driven by repeated elements and novel gene families across ecological guilds.</title>
        <authorList>
            <consortium name="Lawrence Berkeley National Laboratory"/>
            <person name="Harder C.B."/>
            <person name="Miyauchi S."/>
            <person name="Viragh M."/>
            <person name="Kuo A."/>
            <person name="Thoen E."/>
            <person name="Andreopoulos B."/>
            <person name="Lu D."/>
            <person name="Skrede I."/>
            <person name="Drula E."/>
            <person name="Henrissat B."/>
            <person name="Morin E."/>
            <person name="Kohler A."/>
            <person name="Barry K."/>
            <person name="LaButti K."/>
            <person name="Morin E."/>
            <person name="Salamov A."/>
            <person name="Lipzen A."/>
            <person name="Mereny Z."/>
            <person name="Hegedus B."/>
            <person name="Baldrian P."/>
            <person name="Stursova M."/>
            <person name="Weitz H."/>
            <person name="Taylor A."/>
            <person name="Grigoriev I.V."/>
            <person name="Nagy L.G."/>
            <person name="Martin F."/>
            <person name="Kauserud H."/>
        </authorList>
    </citation>
    <scope>NUCLEOTIDE SEQUENCE</scope>
    <source>
        <strain evidence="4">9284</strain>
    </source>
</reference>
<dbReference type="GO" id="GO:0016491">
    <property type="term" value="F:oxidoreductase activity"/>
    <property type="evidence" value="ECO:0007669"/>
    <property type="project" value="UniProtKB-KW"/>
</dbReference>
<evidence type="ECO:0000256" key="1">
    <source>
        <dbReference type="ARBA" id="ARBA00004685"/>
    </source>
</evidence>
<dbReference type="PANTHER" id="PTHR33365">
    <property type="entry name" value="YALI0B05434P"/>
    <property type="match status" value="1"/>
</dbReference>
<comment type="pathway">
    <text evidence="1">Mycotoxin biosynthesis.</text>
</comment>
<dbReference type="GO" id="GO:0043386">
    <property type="term" value="P:mycotoxin biosynthetic process"/>
    <property type="evidence" value="ECO:0007669"/>
    <property type="project" value="InterPro"/>
</dbReference>
<keyword evidence="5" id="KW-1185">Reference proteome</keyword>
<sequence>MRITASAHYQFDTAEGAEEYGKLLPPGGYMVHVLDKDTGSVQPYTVTLFHQMKCLDILRQEYLALEPGNTPSPVTHHCLNYLRQSILCRPNIRLESVKNTVGTAIRDYESVCMDWTKVYEEAERNYGVFLDWNETRGDI</sequence>
<dbReference type="EMBL" id="JARKIF010000015">
    <property type="protein sequence ID" value="KAJ7622537.1"/>
    <property type="molecule type" value="Genomic_DNA"/>
</dbReference>
<evidence type="ECO:0000313" key="5">
    <source>
        <dbReference type="Proteomes" id="UP001221142"/>
    </source>
</evidence>
<evidence type="ECO:0000256" key="2">
    <source>
        <dbReference type="ARBA" id="ARBA00023002"/>
    </source>
</evidence>
<dbReference type="AlphaFoldDB" id="A0AAD7BJ37"/>
<organism evidence="4 5">
    <name type="scientific">Roridomyces roridus</name>
    <dbReference type="NCBI Taxonomy" id="1738132"/>
    <lineage>
        <taxon>Eukaryota</taxon>
        <taxon>Fungi</taxon>
        <taxon>Dikarya</taxon>
        <taxon>Basidiomycota</taxon>
        <taxon>Agaricomycotina</taxon>
        <taxon>Agaricomycetes</taxon>
        <taxon>Agaricomycetidae</taxon>
        <taxon>Agaricales</taxon>
        <taxon>Marasmiineae</taxon>
        <taxon>Mycenaceae</taxon>
        <taxon>Roridomyces</taxon>
    </lineage>
</organism>
<evidence type="ECO:0000256" key="3">
    <source>
        <dbReference type="ARBA" id="ARBA00035112"/>
    </source>
</evidence>
<accession>A0AAD7BJ37</accession>
<evidence type="ECO:0000313" key="4">
    <source>
        <dbReference type="EMBL" id="KAJ7622537.1"/>
    </source>
</evidence>